<organism evidence="12">
    <name type="scientific">Sipha flava</name>
    <name type="common">yellow sugarcane aphid</name>
    <dbReference type="NCBI Taxonomy" id="143950"/>
    <lineage>
        <taxon>Eukaryota</taxon>
        <taxon>Metazoa</taxon>
        <taxon>Ecdysozoa</taxon>
        <taxon>Arthropoda</taxon>
        <taxon>Hexapoda</taxon>
        <taxon>Insecta</taxon>
        <taxon>Pterygota</taxon>
        <taxon>Neoptera</taxon>
        <taxon>Paraneoptera</taxon>
        <taxon>Hemiptera</taxon>
        <taxon>Sternorrhyncha</taxon>
        <taxon>Aphidomorpha</taxon>
        <taxon>Aphidoidea</taxon>
        <taxon>Aphididae</taxon>
        <taxon>Sipha</taxon>
    </lineage>
</organism>
<gene>
    <name evidence="12" type="primary">STK17A_0</name>
    <name evidence="12" type="ORF">g.27317</name>
</gene>
<dbReference type="GO" id="GO:0035556">
    <property type="term" value="P:intracellular signal transduction"/>
    <property type="evidence" value="ECO:0007669"/>
    <property type="project" value="TreeGrafter"/>
</dbReference>
<dbReference type="Gene3D" id="3.30.200.20">
    <property type="entry name" value="Phosphorylase Kinase, domain 1"/>
    <property type="match status" value="1"/>
</dbReference>
<evidence type="ECO:0000256" key="2">
    <source>
        <dbReference type="ARBA" id="ARBA00022527"/>
    </source>
</evidence>
<dbReference type="InterPro" id="IPR008271">
    <property type="entry name" value="Ser/Thr_kinase_AS"/>
</dbReference>
<evidence type="ECO:0000256" key="4">
    <source>
        <dbReference type="ARBA" id="ARBA00022679"/>
    </source>
</evidence>
<dbReference type="GO" id="GO:0043065">
    <property type="term" value="P:positive regulation of apoptotic process"/>
    <property type="evidence" value="ECO:0007669"/>
    <property type="project" value="TreeGrafter"/>
</dbReference>
<evidence type="ECO:0000259" key="11">
    <source>
        <dbReference type="PROSITE" id="PS50011"/>
    </source>
</evidence>
<dbReference type="PROSITE" id="PS50011">
    <property type="entry name" value="PROTEIN_KINASE_DOM"/>
    <property type="match status" value="1"/>
</dbReference>
<comment type="catalytic activity">
    <reaction evidence="8">
        <text>L-threonyl-[protein] + ATP = O-phospho-L-threonyl-[protein] + ADP + H(+)</text>
        <dbReference type="Rhea" id="RHEA:46608"/>
        <dbReference type="Rhea" id="RHEA-COMP:11060"/>
        <dbReference type="Rhea" id="RHEA-COMP:11605"/>
        <dbReference type="ChEBI" id="CHEBI:15378"/>
        <dbReference type="ChEBI" id="CHEBI:30013"/>
        <dbReference type="ChEBI" id="CHEBI:30616"/>
        <dbReference type="ChEBI" id="CHEBI:61977"/>
        <dbReference type="ChEBI" id="CHEBI:456216"/>
        <dbReference type="EC" id="2.7.11.1"/>
    </reaction>
</comment>
<proteinExistence type="inferred from homology"/>
<dbReference type="FunFam" id="3.30.200.20:FF:000175">
    <property type="entry name" value="Serine/threonine-protein kinase 17B"/>
    <property type="match status" value="1"/>
</dbReference>
<keyword evidence="4" id="KW-0808">Transferase</keyword>
<comment type="similarity">
    <text evidence="10">Belongs to the protein kinase superfamily. CAMK Ser/Thr protein kinase family. DAP kinase subfamily.</text>
</comment>
<dbReference type="InterPro" id="IPR011009">
    <property type="entry name" value="Kinase-like_dom_sf"/>
</dbReference>
<protein>
    <recommendedName>
        <fullName evidence="1">non-specific serine/threonine protein kinase</fullName>
        <ecNumber evidence="1">2.7.11.1</ecNumber>
    </recommendedName>
</protein>
<dbReference type="Pfam" id="PF00069">
    <property type="entry name" value="Pkinase"/>
    <property type="match status" value="1"/>
</dbReference>
<dbReference type="OrthoDB" id="74764at2759"/>
<evidence type="ECO:0000256" key="10">
    <source>
        <dbReference type="ARBA" id="ARBA00060827"/>
    </source>
</evidence>
<sequence length="232" mass="26506">MKEVVSVNPSPPPLPPQLIRAKEPGYLDLTTEQVDRLISKEPIDQDYDVETEPFARGKYATVRRCRDKQTGKQYAAKFLRKRRRNADLRPEILHEVAVLEACTSNSRIVNLYKVFETSTEMILLLELAPGGELQMLLDRDEVPSEPELARLMRQILDGLQYLHSINVAHLDIKPQNLVLTADFPICDVKLCDFGISRYLSEGVDVREILGTPDYIAPEVLNYEPIDVQTDMW</sequence>
<dbReference type="PANTHER" id="PTHR24342:SF12">
    <property type="entry name" value="DEATH-ASSOCIATED PROTEIN KINASE RELATED"/>
    <property type="match status" value="1"/>
</dbReference>
<evidence type="ECO:0000313" key="12">
    <source>
        <dbReference type="EMBL" id="MBY77773.1"/>
    </source>
</evidence>
<dbReference type="GO" id="GO:0005634">
    <property type="term" value="C:nucleus"/>
    <property type="evidence" value="ECO:0007669"/>
    <property type="project" value="TreeGrafter"/>
</dbReference>
<dbReference type="EC" id="2.7.11.1" evidence="1"/>
<dbReference type="GO" id="GO:0005524">
    <property type="term" value="F:ATP binding"/>
    <property type="evidence" value="ECO:0007669"/>
    <property type="project" value="UniProtKB-KW"/>
</dbReference>
<reference evidence="12" key="1">
    <citation type="submission" date="2018-04" db="EMBL/GenBank/DDBJ databases">
        <title>Transcriptome assembly of Sipha flava.</title>
        <authorList>
            <person name="Scully E.D."/>
            <person name="Geib S.M."/>
            <person name="Palmer N.A."/>
            <person name="Koch K."/>
            <person name="Bradshaw J."/>
            <person name="Heng-Moss T."/>
            <person name="Sarath G."/>
        </authorList>
    </citation>
    <scope>NUCLEOTIDE SEQUENCE</scope>
</reference>
<dbReference type="AlphaFoldDB" id="A0A2S2QJA1"/>
<evidence type="ECO:0000256" key="6">
    <source>
        <dbReference type="ARBA" id="ARBA00022777"/>
    </source>
</evidence>
<evidence type="ECO:0000256" key="1">
    <source>
        <dbReference type="ARBA" id="ARBA00012513"/>
    </source>
</evidence>
<dbReference type="SMART" id="SM00220">
    <property type="entry name" value="S_TKc"/>
    <property type="match status" value="1"/>
</dbReference>
<dbReference type="SUPFAM" id="SSF56112">
    <property type="entry name" value="Protein kinase-like (PK-like)"/>
    <property type="match status" value="1"/>
</dbReference>
<comment type="catalytic activity">
    <reaction evidence="9">
        <text>L-seryl-[protein] + ATP = O-phospho-L-seryl-[protein] + ADP + H(+)</text>
        <dbReference type="Rhea" id="RHEA:17989"/>
        <dbReference type="Rhea" id="RHEA-COMP:9863"/>
        <dbReference type="Rhea" id="RHEA-COMP:11604"/>
        <dbReference type="ChEBI" id="CHEBI:15378"/>
        <dbReference type="ChEBI" id="CHEBI:29999"/>
        <dbReference type="ChEBI" id="CHEBI:30616"/>
        <dbReference type="ChEBI" id="CHEBI:83421"/>
        <dbReference type="ChEBI" id="CHEBI:456216"/>
        <dbReference type="EC" id="2.7.11.1"/>
    </reaction>
</comment>
<evidence type="ECO:0000256" key="5">
    <source>
        <dbReference type="ARBA" id="ARBA00022741"/>
    </source>
</evidence>
<evidence type="ECO:0000256" key="7">
    <source>
        <dbReference type="ARBA" id="ARBA00022840"/>
    </source>
</evidence>
<dbReference type="Gene3D" id="1.10.510.10">
    <property type="entry name" value="Transferase(Phosphotransferase) domain 1"/>
    <property type="match status" value="1"/>
</dbReference>
<name>A0A2S2QJA1_9HEMI</name>
<dbReference type="PANTHER" id="PTHR24342">
    <property type="entry name" value="SERINE/THREONINE-PROTEIN KINASE 17"/>
    <property type="match status" value="1"/>
</dbReference>
<keyword evidence="6 12" id="KW-0418">Kinase</keyword>
<dbReference type="PROSITE" id="PS00108">
    <property type="entry name" value="PROTEIN_KINASE_ST"/>
    <property type="match status" value="1"/>
</dbReference>
<keyword evidence="2" id="KW-0723">Serine/threonine-protein kinase</keyword>
<feature type="domain" description="Protein kinase" evidence="11">
    <location>
        <begin position="48"/>
        <end position="232"/>
    </location>
</feature>
<keyword evidence="5" id="KW-0547">Nucleotide-binding</keyword>
<keyword evidence="7" id="KW-0067">ATP-binding</keyword>
<dbReference type="GO" id="GO:0004674">
    <property type="term" value="F:protein serine/threonine kinase activity"/>
    <property type="evidence" value="ECO:0007669"/>
    <property type="project" value="UniProtKB-KW"/>
</dbReference>
<keyword evidence="3" id="KW-0597">Phosphoprotein</keyword>
<evidence type="ECO:0000256" key="3">
    <source>
        <dbReference type="ARBA" id="ARBA00022553"/>
    </source>
</evidence>
<evidence type="ECO:0000256" key="9">
    <source>
        <dbReference type="ARBA" id="ARBA00048679"/>
    </source>
</evidence>
<dbReference type="EMBL" id="GGMS01008570">
    <property type="protein sequence ID" value="MBY77773.1"/>
    <property type="molecule type" value="Transcribed_RNA"/>
</dbReference>
<accession>A0A2S2QJA1</accession>
<evidence type="ECO:0000256" key="8">
    <source>
        <dbReference type="ARBA" id="ARBA00047899"/>
    </source>
</evidence>
<dbReference type="InterPro" id="IPR000719">
    <property type="entry name" value="Prot_kinase_dom"/>
</dbReference>